<proteinExistence type="predicted"/>
<sequence length="479" mass="53973">MVVGLRDGLVETDAETLELYFKAYGRIEHAKIVRDQLSGKSKGYGFVTFESPSVAGKVLSSPNHRIDGKDVQVLLALRSQKKFRESPIAKDIQSQELQERKIFVSALKTGEYRTTERDLKDYFSNFGEVEDAMIVFPKSYGFVTFKNPATIKDVLSNPMHIIKGWKINVERPFKTKDKTEIARKRERTINVYGLSPEISDNDLLEHFSNFGEVEQVIGRDSDSSQNSQCMVVFKREGAAKMALKQQVQVIASQLKIYVKPLSVNKESNKVLVRGAPADVTLEALQLYFEQFGDIVRMDLTSDHHRPTHADIHGLKYRINIGWPTVEFANVDAVEKVLLHDHVICGQDVDVRRVDERALSTGAFKLETERSMMILIDDLDRNVSKETIIDYFTGQSLMVQSVVLRLESNASMSCVVGFWNLDDVDEVVNQASKQDGILFIGVPKTSKGLIVAVNCISHPVENMMKRKCVADVPSHPSRDT</sequence>
<protein>
    <submittedName>
        <fullName evidence="5">DAZ-associated protein 1</fullName>
    </submittedName>
</protein>
<dbReference type="GO" id="GO:0010468">
    <property type="term" value="P:regulation of gene expression"/>
    <property type="evidence" value="ECO:0007669"/>
    <property type="project" value="TreeGrafter"/>
</dbReference>
<dbReference type="EMBL" id="LSMT01000281">
    <property type="protein sequence ID" value="PFX21335.1"/>
    <property type="molecule type" value="Genomic_DNA"/>
</dbReference>
<dbReference type="CDD" id="cd00590">
    <property type="entry name" value="RRM_SF"/>
    <property type="match status" value="2"/>
</dbReference>
<dbReference type="InterPro" id="IPR012677">
    <property type="entry name" value="Nucleotide-bd_a/b_plait_sf"/>
</dbReference>
<dbReference type="GO" id="GO:0005654">
    <property type="term" value="C:nucleoplasm"/>
    <property type="evidence" value="ECO:0007669"/>
    <property type="project" value="TreeGrafter"/>
</dbReference>
<dbReference type="PROSITE" id="PS50102">
    <property type="entry name" value="RRM"/>
    <property type="match status" value="4"/>
</dbReference>
<organism evidence="5 6">
    <name type="scientific">Stylophora pistillata</name>
    <name type="common">Smooth cauliflower coral</name>
    <dbReference type="NCBI Taxonomy" id="50429"/>
    <lineage>
        <taxon>Eukaryota</taxon>
        <taxon>Metazoa</taxon>
        <taxon>Cnidaria</taxon>
        <taxon>Anthozoa</taxon>
        <taxon>Hexacorallia</taxon>
        <taxon>Scleractinia</taxon>
        <taxon>Astrocoeniina</taxon>
        <taxon>Pocilloporidae</taxon>
        <taxon>Stylophora</taxon>
    </lineage>
</organism>
<keyword evidence="2" id="KW-0539">Nucleus</keyword>
<name>A0A2B4RYK9_STYPI</name>
<dbReference type="GO" id="GO:0000785">
    <property type="term" value="C:chromatin"/>
    <property type="evidence" value="ECO:0007669"/>
    <property type="project" value="TreeGrafter"/>
</dbReference>
<dbReference type="InterPro" id="IPR000504">
    <property type="entry name" value="RRM_dom"/>
</dbReference>
<evidence type="ECO:0000259" key="4">
    <source>
        <dbReference type="PROSITE" id="PS50102"/>
    </source>
</evidence>
<keyword evidence="3" id="KW-0694">RNA-binding</keyword>
<dbReference type="PANTHER" id="PTHR48033:SF10">
    <property type="entry name" value="RNA-BINDING PROTEIN SQUID"/>
    <property type="match status" value="1"/>
</dbReference>
<comment type="subcellular location">
    <subcellularLocation>
        <location evidence="1">Nucleus</location>
    </subcellularLocation>
</comment>
<feature type="domain" description="RRM" evidence="4">
    <location>
        <begin position="1"/>
        <end position="78"/>
    </location>
</feature>
<feature type="domain" description="RRM" evidence="4">
    <location>
        <begin position="268"/>
        <end position="355"/>
    </location>
</feature>
<dbReference type="OrthoDB" id="5965543at2759"/>
<reference evidence="6" key="1">
    <citation type="journal article" date="2017" name="bioRxiv">
        <title>Comparative analysis of the genomes of Stylophora pistillata and Acropora digitifera provides evidence for extensive differences between species of corals.</title>
        <authorList>
            <person name="Voolstra C.R."/>
            <person name="Li Y."/>
            <person name="Liew Y.J."/>
            <person name="Baumgarten S."/>
            <person name="Zoccola D."/>
            <person name="Flot J.-F."/>
            <person name="Tambutte S."/>
            <person name="Allemand D."/>
            <person name="Aranda M."/>
        </authorList>
    </citation>
    <scope>NUCLEOTIDE SEQUENCE [LARGE SCALE GENOMIC DNA]</scope>
</reference>
<evidence type="ECO:0000256" key="1">
    <source>
        <dbReference type="ARBA" id="ARBA00004123"/>
    </source>
</evidence>
<dbReference type="Pfam" id="PF00076">
    <property type="entry name" value="RRM_1"/>
    <property type="match status" value="3"/>
</dbReference>
<evidence type="ECO:0000313" key="5">
    <source>
        <dbReference type="EMBL" id="PFX21335.1"/>
    </source>
</evidence>
<evidence type="ECO:0000256" key="2">
    <source>
        <dbReference type="ARBA" id="ARBA00023242"/>
    </source>
</evidence>
<accession>A0A2B4RYK9</accession>
<comment type="caution">
    <text evidence="5">The sequence shown here is derived from an EMBL/GenBank/DDBJ whole genome shotgun (WGS) entry which is preliminary data.</text>
</comment>
<dbReference type="Proteomes" id="UP000225706">
    <property type="component" value="Unassembled WGS sequence"/>
</dbReference>
<feature type="domain" description="RRM" evidence="4">
    <location>
        <begin position="187"/>
        <end position="268"/>
    </location>
</feature>
<dbReference type="Gene3D" id="3.30.70.330">
    <property type="match status" value="4"/>
</dbReference>
<dbReference type="STRING" id="50429.A0A2B4RYK9"/>
<dbReference type="SUPFAM" id="SSF54928">
    <property type="entry name" value="RNA-binding domain, RBD"/>
    <property type="match status" value="3"/>
</dbReference>
<evidence type="ECO:0000313" key="6">
    <source>
        <dbReference type="Proteomes" id="UP000225706"/>
    </source>
</evidence>
<dbReference type="InterPro" id="IPR035979">
    <property type="entry name" value="RBD_domain_sf"/>
</dbReference>
<dbReference type="GO" id="GO:0003723">
    <property type="term" value="F:RNA binding"/>
    <property type="evidence" value="ECO:0007669"/>
    <property type="project" value="UniProtKB-UniRule"/>
</dbReference>
<keyword evidence="6" id="KW-1185">Reference proteome</keyword>
<dbReference type="PANTHER" id="PTHR48033">
    <property type="entry name" value="RNA-BINDING (RRM/RBD/RNP MOTIFS) FAMILY PROTEIN"/>
    <property type="match status" value="1"/>
</dbReference>
<evidence type="ECO:0000256" key="3">
    <source>
        <dbReference type="PROSITE-ProRule" id="PRU00176"/>
    </source>
</evidence>
<dbReference type="SMART" id="SM00360">
    <property type="entry name" value="RRM"/>
    <property type="match status" value="4"/>
</dbReference>
<dbReference type="AlphaFoldDB" id="A0A2B4RYK9"/>
<feature type="domain" description="RRM" evidence="4">
    <location>
        <begin position="100"/>
        <end position="174"/>
    </location>
</feature>
<gene>
    <name evidence="5" type="primary">dazap1</name>
    <name evidence="5" type="ORF">AWC38_SpisGene14183</name>
</gene>